<dbReference type="InterPro" id="IPR013149">
    <property type="entry name" value="ADH-like_C"/>
</dbReference>
<dbReference type="EMBL" id="JANBOI010001034">
    <property type="protein sequence ID" value="KAJ1727622.1"/>
    <property type="molecule type" value="Genomic_DNA"/>
</dbReference>
<keyword evidence="2 5" id="KW-0479">Metal-binding</keyword>
<dbReference type="PROSITE" id="PS00059">
    <property type="entry name" value="ADH_ZINC"/>
    <property type="match status" value="1"/>
</dbReference>
<dbReference type="InterPro" id="IPR013154">
    <property type="entry name" value="ADH-like_N"/>
</dbReference>
<accession>A0A9W7YBS9</accession>
<keyword evidence="8" id="KW-1185">Reference proteome</keyword>
<dbReference type="Proteomes" id="UP001143981">
    <property type="component" value="Unassembled WGS sequence"/>
</dbReference>
<proteinExistence type="inferred from homology"/>
<dbReference type="AlphaFoldDB" id="A0A9W7YBS9"/>
<dbReference type="InterPro" id="IPR047109">
    <property type="entry name" value="CAD-like"/>
</dbReference>
<evidence type="ECO:0000259" key="6">
    <source>
        <dbReference type="SMART" id="SM00829"/>
    </source>
</evidence>
<comment type="caution">
    <text evidence="7">The sequence shown here is derived from an EMBL/GenBank/DDBJ whole genome shotgun (WGS) entry which is preliminary data.</text>
</comment>
<dbReference type="Gene3D" id="3.40.50.720">
    <property type="entry name" value="NAD(P)-binding Rossmann-like Domain"/>
    <property type="match status" value="1"/>
</dbReference>
<dbReference type="InterPro" id="IPR011032">
    <property type="entry name" value="GroES-like_sf"/>
</dbReference>
<dbReference type="InterPro" id="IPR002328">
    <property type="entry name" value="ADH_Zn_CS"/>
</dbReference>
<dbReference type="OrthoDB" id="1879366at2759"/>
<dbReference type="PANTHER" id="PTHR42683">
    <property type="entry name" value="ALDEHYDE REDUCTASE"/>
    <property type="match status" value="1"/>
</dbReference>
<dbReference type="FunFam" id="3.40.50.720:FF:000022">
    <property type="entry name" value="Cinnamyl alcohol dehydrogenase"/>
    <property type="match status" value="1"/>
</dbReference>
<evidence type="ECO:0000256" key="4">
    <source>
        <dbReference type="ARBA" id="ARBA00023002"/>
    </source>
</evidence>
<dbReference type="Gene3D" id="3.90.180.10">
    <property type="entry name" value="Medium-chain alcohol dehydrogenases, catalytic domain"/>
    <property type="match status" value="1"/>
</dbReference>
<feature type="domain" description="Enoyl reductase (ER)" evidence="6">
    <location>
        <begin position="18"/>
        <end position="348"/>
    </location>
</feature>
<dbReference type="InterPro" id="IPR036291">
    <property type="entry name" value="NAD(P)-bd_dom_sf"/>
</dbReference>
<evidence type="ECO:0000313" key="8">
    <source>
        <dbReference type="Proteomes" id="UP001143981"/>
    </source>
</evidence>
<dbReference type="SUPFAM" id="SSF51735">
    <property type="entry name" value="NAD(P)-binding Rossmann-fold domains"/>
    <property type="match status" value="1"/>
</dbReference>
<keyword evidence="3 5" id="KW-0862">Zinc</keyword>
<dbReference type="GO" id="GO:0008270">
    <property type="term" value="F:zinc ion binding"/>
    <property type="evidence" value="ECO:0007669"/>
    <property type="project" value="InterPro"/>
</dbReference>
<keyword evidence="4" id="KW-0560">Oxidoreductase</keyword>
<gene>
    <name evidence="7" type="ORF">LPJ61_004477</name>
</gene>
<dbReference type="GO" id="GO:0016616">
    <property type="term" value="F:oxidoreductase activity, acting on the CH-OH group of donors, NAD or NADP as acceptor"/>
    <property type="evidence" value="ECO:0007669"/>
    <property type="project" value="InterPro"/>
</dbReference>
<dbReference type="Pfam" id="PF00107">
    <property type="entry name" value="ADH_zinc_N"/>
    <property type="match status" value="1"/>
</dbReference>
<comment type="similarity">
    <text evidence="5">Belongs to the zinc-containing alcohol dehydrogenase family.</text>
</comment>
<evidence type="ECO:0000256" key="2">
    <source>
        <dbReference type="ARBA" id="ARBA00022723"/>
    </source>
</evidence>
<organism evidence="7 8">
    <name type="scientific">Coemansia biformis</name>
    <dbReference type="NCBI Taxonomy" id="1286918"/>
    <lineage>
        <taxon>Eukaryota</taxon>
        <taxon>Fungi</taxon>
        <taxon>Fungi incertae sedis</taxon>
        <taxon>Zoopagomycota</taxon>
        <taxon>Kickxellomycotina</taxon>
        <taxon>Kickxellomycetes</taxon>
        <taxon>Kickxellales</taxon>
        <taxon>Kickxellaceae</taxon>
        <taxon>Coemansia</taxon>
    </lineage>
</organism>
<evidence type="ECO:0000313" key="7">
    <source>
        <dbReference type="EMBL" id="KAJ1727622.1"/>
    </source>
</evidence>
<reference evidence="7" key="1">
    <citation type="submission" date="2022-07" db="EMBL/GenBank/DDBJ databases">
        <title>Phylogenomic reconstructions and comparative analyses of Kickxellomycotina fungi.</title>
        <authorList>
            <person name="Reynolds N.K."/>
            <person name="Stajich J.E."/>
            <person name="Barry K."/>
            <person name="Grigoriev I.V."/>
            <person name="Crous P."/>
            <person name="Smith M.E."/>
        </authorList>
    </citation>
    <scope>NUCLEOTIDE SEQUENCE</scope>
    <source>
        <strain evidence="7">BCRC 34381</strain>
    </source>
</reference>
<dbReference type="Pfam" id="PF08240">
    <property type="entry name" value="ADH_N"/>
    <property type="match status" value="1"/>
</dbReference>
<comment type="cofactor">
    <cofactor evidence="1 5">
        <name>Zn(2+)</name>
        <dbReference type="ChEBI" id="CHEBI:29105"/>
    </cofactor>
</comment>
<evidence type="ECO:0000256" key="5">
    <source>
        <dbReference type="RuleBase" id="RU361277"/>
    </source>
</evidence>
<dbReference type="CDD" id="cd05283">
    <property type="entry name" value="CAD1"/>
    <property type="match status" value="1"/>
</dbReference>
<evidence type="ECO:0000256" key="3">
    <source>
        <dbReference type="ARBA" id="ARBA00022833"/>
    </source>
</evidence>
<dbReference type="SUPFAM" id="SSF50129">
    <property type="entry name" value="GroES-like"/>
    <property type="match status" value="1"/>
</dbReference>
<dbReference type="SMART" id="SM00829">
    <property type="entry name" value="PKS_ER"/>
    <property type="match status" value="1"/>
</dbReference>
<protein>
    <recommendedName>
        <fullName evidence="6">Enoyl reductase (ER) domain-containing protein</fullName>
    </recommendedName>
</protein>
<dbReference type="InterPro" id="IPR020843">
    <property type="entry name" value="ER"/>
</dbReference>
<sequence length="350" mass="37926">MADCKFNEIHGWAAMKPGIKVEPWSYKPRPLGDSDVEIQITHSGICGTDIHINQNDWNNSTYPQISGHEIVGKVVTKGPAVNGFNVGDTVGVGAVCYACLRDDCDPCKKGMEQHCSKREYIVGGKYPDGERTQGGFADAVRVDEHYVSKIPDNIDPVYAPPLMCAGLTVFTPMVSKGVKKGDRVGVIGIGGLGHLAIQYANALGAKVVAISHSSSKRDQSMELGATAFVDMSNEKEIESLGNSLDYLFVCSNANAGKYNEFIPWMTCVGQIVILGLPTDQLKIYPAELVFSGVSISGSQMGGLAMARKTLEFAAQHNIRPMVERFPIAKINDAMEHVESGKIRYRAVLEL</sequence>
<evidence type="ECO:0000256" key="1">
    <source>
        <dbReference type="ARBA" id="ARBA00001947"/>
    </source>
</evidence>
<name>A0A9W7YBS9_9FUNG</name>